<comment type="cofactor">
    <cofactor evidence="7">
        <name>Mg(2+)</name>
        <dbReference type="ChEBI" id="CHEBI:18420"/>
    </cofactor>
    <text evidence="7">Binds 1 Mg(2+) ion per subunit.</text>
</comment>
<evidence type="ECO:0000256" key="7">
    <source>
        <dbReference type="HAMAP-Rule" id="MF_01405"/>
    </source>
</evidence>
<keyword evidence="2 7" id="KW-0479">Metal-binding</keyword>
<dbReference type="SUPFAM" id="SSF52972">
    <property type="entry name" value="ITPase-like"/>
    <property type="match status" value="1"/>
</dbReference>
<sequence>MQESMIEIIVASKNAGKIAEFKEALRELPYKVSSLADLGSYPEAPEEGVTFAENACAKASFYARLTGKLCLADDSGLEVDYLQGAPGVYSARYAGEHAGDEDNNKKLLAHLIGVPDEKRQARFRCVLALAKPEQVLLTAEGTVDGVILSKPRGGKGFGYDPLFLVPEFGRTLAEMSSAEKNNISHRGRAIQALVKQLAALEHENRRYQ</sequence>
<evidence type="ECO:0000313" key="10">
    <source>
        <dbReference type="Proteomes" id="UP000245702"/>
    </source>
</evidence>
<keyword evidence="4 7" id="KW-0378">Hydrolase</keyword>
<dbReference type="Pfam" id="PF01725">
    <property type="entry name" value="Ham1p_like"/>
    <property type="match status" value="1"/>
</dbReference>
<dbReference type="InterPro" id="IPR002637">
    <property type="entry name" value="RdgB/HAM1"/>
</dbReference>
<feature type="binding site" evidence="7">
    <location>
        <begin position="157"/>
        <end position="160"/>
    </location>
    <ligand>
        <name>substrate</name>
    </ligand>
</feature>
<comment type="subunit">
    <text evidence="7">Homodimer.</text>
</comment>
<dbReference type="NCBIfam" id="TIGR00042">
    <property type="entry name" value="RdgB/HAM1 family non-canonical purine NTP pyrophosphatase"/>
    <property type="match status" value="1"/>
</dbReference>
<name>A0ABP2CB80_9FIRM</name>
<feature type="binding site" evidence="7">
    <location>
        <position position="74"/>
    </location>
    <ligand>
        <name>Mg(2+)</name>
        <dbReference type="ChEBI" id="CHEBI:18420"/>
    </ligand>
</feature>
<proteinExistence type="inferred from homology"/>
<dbReference type="RefSeq" id="WP_331250342.1">
    <property type="nucleotide sequence ID" value="NZ_CP146991.1"/>
</dbReference>
<comment type="caution">
    <text evidence="7">Lacks conserved residue(s) required for the propagation of feature annotation.</text>
</comment>
<accession>A0ABP2CB80</accession>
<comment type="catalytic activity">
    <reaction evidence="7">
        <text>XTP + H2O = XMP + diphosphate + H(+)</text>
        <dbReference type="Rhea" id="RHEA:28610"/>
        <dbReference type="ChEBI" id="CHEBI:15377"/>
        <dbReference type="ChEBI" id="CHEBI:15378"/>
        <dbReference type="ChEBI" id="CHEBI:33019"/>
        <dbReference type="ChEBI" id="CHEBI:57464"/>
        <dbReference type="ChEBI" id="CHEBI:61314"/>
        <dbReference type="EC" id="3.6.1.66"/>
    </reaction>
</comment>
<feature type="binding site" evidence="7">
    <location>
        <begin position="185"/>
        <end position="186"/>
    </location>
    <ligand>
        <name>substrate</name>
    </ligand>
</feature>
<evidence type="ECO:0000256" key="5">
    <source>
        <dbReference type="ARBA" id="ARBA00022842"/>
    </source>
</evidence>
<dbReference type="InterPro" id="IPR020922">
    <property type="entry name" value="dITP/XTP_pyrophosphatase"/>
</dbReference>
<evidence type="ECO:0000256" key="3">
    <source>
        <dbReference type="ARBA" id="ARBA00022741"/>
    </source>
</evidence>
<comment type="function">
    <text evidence="7">Pyrophosphatase that catalyzes the hydrolysis of nucleoside triphosphates to their monophosphate derivatives, with a high preference for the non-canonical purine nucleotides XTP (xanthosine triphosphate), dITP (deoxyinosine triphosphate) and ITP. Seems to function as a house-cleaning enzyme that removes non-canonical purine nucleotides from the nucleotide pool, thus preventing their incorporation into DNA/RNA and avoiding chromosomal lesions.</text>
</comment>
<comment type="catalytic activity">
    <reaction evidence="7">
        <text>dITP + H2O = dIMP + diphosphate + H(+)</text>
        <dbReference type="Rhea" id="RHEA:28342"/>
        <dbReference type="ChEBI" id="CHEBI:15377"/>
        <dbReference type="ChEBI" id="CHEBI:15378"/>
        <dbReference type="ChEBI" id="CHEBI:33019"/>
        <dbReference type="ChEBI" id="CHEBI:61194"/>
        <dbReference type="ChEBI" id="CHEBI:61382"/>
        <dbReference type="EC" id="3.6.1.66"/>
    </reaction>
</comment>
<comment type="similarity">
    <text evidence="1 7 8">Belongs to the HAM1 NTPase family.</text>
</comment>
<evidence type="ECO:0000256" key="1">
    <source>
        <dbReference type="ARBA" id="ARBA00008023"/>
    </source>
</evidence>
<comment type="caution">
    <text evidence="9">The sequence shown here is derived from an EMBL/GenBank/DDBJ whole genome shotgun (WGS) entry which is preliminary data.</text>
</comment>
<dbReference type="EMBL" id="FCOW01000030">
    <property type="protein sequence ID" value="CVK21227.1"/>
    <property type="molecule type" value="Genomic_DNA"/>
</dbReference>
<keyword evidence="5 7" id="KW-0460">Magnesium</keyword>
<evidence type="ECO:0000256" key="4">
    <source>
        <dbReference type="ARBA" id="ARBA00022801"/>
    </source>
</evidence>
<dbReference type="NCBIfam" id="NF011397">
    <property type="entry name" value="PRK14822.1"/>
    <property type="match status" value="1"/>
</dbReference>
<dbReference type="HAMAP" id="MF_01405">
    <property type="entry name" value="Non_canon_purine_NTPase"/>
    <property type="match status" value="1"/>
</dbReference>
<dbReference type="Gene3D" id="3.90.950.10">
    <property type="match status" value="1"/>
</dbReference>
<evidence type="ECO:0000256" key="8">
    <source>
        <dbReference type="RuleBase" id="RU003781"/>
    </source>
</evidence>
<keyword evidence="3 7" id="KW-0547">Nucleotide-binding</keyword>
<dbReference type="InterPro" id="IPR029001">
    <property type="entry name" value="ITPase-like_fam"/>
</dbReference>
<feature type="binding site" evidence="7">
    <location>
        <begin position="12"/>
        <end position="17"/>
    </location>
    <ligand>
        <name>substrate</name>
    </ligand>
</feature>
<organism evidence="9 10">
    <name type="scientific">Sporomusa sphaeroides DSM 2875</name>
    <dbReference type="NCBI Taxonomy" id="1337886"/>
    <lineage>
        <taxon>Bacteria</taxon>
        <taxon>Bacillati</taxon>
        <taxon>Bacillota</taxon>
        <taxon>Negativicutes</taxon>
        <taxon>Selenomonadales</taxon>
        <taxon>Sporomusaceae</taxon>
        <taxon>Sporomusa</taxon>
    </lineage>
</organism>
<dbReference type="Proteomes" id="UP000245702">
    <property type="component" value="Unassembled WGS sequence"/>
</dbReference>
<evidence type="ECO:0000256" key="2">
    <source>
        <dbReference type="ARBA" id="ARBA00022723"/>
    </source>
</evidence>
<comment type="catalytic activity">
    <reaction evidence="7">
        <text>ITP + H2O = IMP + diphosphate + H(+)</text>
        <dbReference type="Rhea" id="RHEA:29399"/>
        <dbReference type="ChEBI" id="CHEBI:15377"/>
        <dbReference type="ChEBI" id="CHEBI:15378"/>
        <dbReference type="ChEBI" id="CHEBI:33019"/>
        <dbReference type="ChEBI" id="CHEBI:58053"/>
        <dbReference type="ChEBI" id="CHEBI:61402"/>
        <dbReference type="EC" id="3.6.1.66"/>
    </reaction>
</comment>
<dbReference type="EC" id="3.6.1.66" evidence="7"/>
<feature type="binding site" evidence="7">
    <location>
        <position position="180"/>
    </location>
    <ligand>
        <name>substrate</name>
    </ligand>
</feature>
<dbReference type="GO" id="GO:0016787">
    <property type="term" value="F:hydrolase activity"/>
    <property type="evidence" value="ECO:0007669"/>
    <property type="project" value="UniProtKB-KW"/>
</dbReference>
<reference evidence="9 10" key="1">
    <citation type="submission" date="2016-01" db="EMBL/GenBank/DDBJ databases">
        <authorList>
            <person name="Brown R."/>
        </authorList>
    </citation>
    <scope>NUCLEOTIDE SEQUENCE [LARGE SCALE GENOMIC DNA]</scope>
    <source>
        <strain evidence="9">Sporomusa sphaeroides DSM 2875</strain>
    </source>
</reference>
<gene>
    <name evidence="9" type="primary">rdgB</name>
    <name evidence="9" type="ORF">SSPH_03911</name>
</gene>
<dbReference type="PANTHER" id="PTHR11067">
    <property type="entry name" value="INOSINE TRIPHOSPHATE PYROPHOSPHATASE/HAM1 PROTEIN"/>
    <property type="match status" value="1"/>
</dbReference>
<feature type="binding site" evidence="7">
    <location>
        <position position="75"/>
    </location>
    <ligand>
        <name>substrate</name>
    </ligand>
</feature>
<keyword evidence="10" id="KW-1185">Reference proteome</keyword>
<protein>
    <recommendedName>
        <fullName evidence="7">dITP/XTP pyrophosphatase</fullName>
        <ecNumber evidence="7">3.6.1.66</ecNumber>
    </recommendedName>
    <alternativeName>
        <fullName evidence="7">Non-canonical purine NTP pyrophosphatase</fullName>
    </alternativeName>
    <alternativeName>
        <fullName evidence="7">Non-standard purine NTP pyrophosphatase</fullName>
    </alternativeName>
    <alternativeName>
        <fullName evidence="7">Nucleoside-triphosphate diphosphatase</fullName>
    </alternativeName>
    <alternativeName>
        <fullName evidence="7">Nucleoside-triphosphate pyrophosphatase</fullName>
        <shortName evidence="7">NTPase</shortName>
    </alternativeName>
</protein>
<keyword evidence="6 7" id="KW-0546">Nucleotide metabolism</keyword>
<dbReference type="CDD" id="cd00515">
    <property type="entry name" value="HAM1"/>
    <property type="match status" value="1"/>
</dbReference>
<evidence type="ECO:0000313" key="9">
    <source>
        <dbReference type="EMBL" id="CVK21227.1"/>
    </source>
</evidence>
<feature type="active site" description="Proton acceptor" evidence="7">
    <location>
        <position position="74"/>
    </location>
</feature>
<evidence type="ECO:0000256" key="6">
    <source>
        <dbReference type="ARBA" id="ARBA00023080"/>
    </source>
</evidence>
<dbReference type="PANTHER" id="PTHR11067:SF9">
    <property type="entry name" value="INOSINE TRIPHOSPHATE PYROPHOSPHATASE"/>
    <property type="match status" value="1"/>
</dbReference>